<dbReference type="AlphaFoldDB" id="A0A9D2J998"/>
<dbReference type="EMBL" id="DXBP01000006">
    <property type="protein sequence ID" value="HIZ41183.1"/>
    <property type="molecule type" value="Genomic_DNA"/>
</dbReference>
<dbReference type="GO" id="GO:0008289">
    <property type="term" value="F:lipid binding"/>
    <property type="evidence" value="ECO:0007669"/>
    <property type="project" value="UniProtKB-KW"/>
</dbReference>
<dbReference type="SUPFAM" id="SSF82549">
    <property type="entry name" value="DAK1/DegV-like"/>
    <property type="match status" value="1"/>
</dbReference>
<dbReference type="InterPro" id="IPR050270">
    <property type="entry name" value="DegV_domain_contain"/>
</dbReference>
<dbReference type="InterPro" id="IPR003797">
    <property type="entry name" value="DegV"/>
</dbReference>
<gene>
    <name evidence="2" type="ORF">H9811_01335</name>
</gene>
<sequence>MIRIITDSAADLTAQDLAQPGVYVVPMSITFEDGSSVEDDGRMTKDEFFQRLATDSKLPRTSQPSPAAFIEAFADAELAGDEAIVITVGQKLSGTYQCAVMASGEVDTPVYVVDSETATQGEAMILREALRLRAMGLSAQQIVDVLERFKKRVRIVAVVDSLKHLQKGGRVSAAVALVGGALGIKPVISLYESAVKLAGKGRGRPGALVALFKQLDELGGVDTDYPCVVLYSDDKAVASPVHHYLTQNLKLEGVRTCQIGATIGTHVGPRAAGIVFVAKETV</sequence>
<dbReference type="PROSITE" id="PS51482">
    <property type="entry name" value="DEGV"/>
    <property type="match status" value="1"/>
</dbReference>
<evidence type="ECO:0000313" key="3">
    <source>
        <dbReference type="Proteomes" id="UP000824048"/>
    </source>
</evidence>
<reference evidence="2" key="2">
    <citation type="submission" date="2021-04" db="EMBL/GenBank/DDBJ databases">
        <authorList>
            <person name="Gilroy R."/>
        </authorList>
    </citation>
    <scope>NUCLEOTIDE SEQUENCE</scope>
    <source>
        <strain evidence="2">ChiSxjej1B13-11774</strain>
    </source>
</reference>
<dbReference type="PANTHER" id="PTHR33434:SF2">
    <property type="entry name" value="FATTY ACID-BINDING PROTEIN TM_1468"/>
    <property type="match status" value="1"/>
</dbReference>
<accession>A0A9D2J998</accession>
<dbReference type="Gene3D" id="3.30.1180.10">
    <property type="match status" value="1"/>
</dbReference>
<name>A0A9D2J998_9FIRM</name>
<comment type="caution">
    <text evidence="2">The sequence shown here is derived from an EMBL/GenBank/DDBJ whole genome shotgun (WGS) entry which is preliminary data.</text>
</comment>
<dbReference type="Gene3D" id="3.40.50.10170">
    <property type="match status" value="1"/>
</dbReference>
<evidence type="ECO:0000256" key="1">
    <source>
        <dbReference type="ARBA" id="ARBA00023121"/>
    </source>
</evidence>
<proteinExistence type="predicted"/>
<keyword evidence="1" id="KW-0446">Lipid-binding</keyword>
<protein>
    <submittedName>
        <fullName evidence="2">DegV family protein</fullName>
    </submittedName>
</protein>
<dbReference type="Proteomes" id="UP000824048">
    <property type="component" value="Unassembled WGS sequence"/>
</dbReference>
<organism evidence="2 3">
    <name type="scientific">Candidatus Gemmiger excrementigallinarum</name>
    <dbReference type="NCBI Taxonomy" id="2838609"/>
    <lineage>
        <taxon>Bacteria</taxon>
        <taxon>Bacillati</taxon>
        <taxon>Bacillota</taxon>
        <taxon>Clostridia</taxon>
        <taxon>Eubacteriales</taxon>
        <taxon>Gemmiger</taxon>
    </lineage>
</organism>
<dbReference type="NCBIfam" id="TIGR00762">
    <property type="entry name" value="DegV"/>
    <property type="match status" value="1"/>
</dbReference>
<dbReference type="PANTHER" id="PTHR33434">
    <property type="entry name" value="DEGV DOMAIN-CONTAINING PROTEIN DR_1986-RELATED"/>
    <property type="match status" value="1"/>
</dbReference>
<evidence type="ECO:0000313" key="2">
    <source>
        <dbReference type="EMBL" id="HIZ41183.1"/>
    </source>
</evidence>
<dbReference type="Pfam" id="PF02645">
    <property type="entry name" value="DegV"/>
    <property type="match status" value="1"/>
</dbReference>
<reference evidence="2" key="1">
    <citation type="journal article" date="2021" name="PeerJ">
        <title>Extensive microbial diversity within the chicken gut microbiome revealed by metagenomics and culture.</title>
        <authorList>
            <person name="Gilroy R."/>
            <person name="Ravi A."/>
            <person name="Getino M."/>
            <person name="Pursley I."/>
            <person name="Horton D.L."/>
            <person name="Alikhan N.F."/>
            <person name="Baker D."/>
            <person name="Gharbi K."/>
            <person name="Hall N."/>
            <person name="Watson M."/>
            <person name="Adriaenssens E.M."/>
            <person name="Foster-Nyarko E."/>
            <person name="Jarju S."/>
            <person name="Secka A."/>
            <person name="Antonio M."/>
            <person name="Oren A."/>
            <person name="Chaudhuri R.R."/>
            <person name="La Ragione R."/>
            <person name="Hildebrand F."/>
            <person name="Pallen M.J."/>
        </authorList>
    </citation>
    <scope>NUCLEOTIDE SEQUENCE</scope>
    <source>
        <strain evidence="2">ChiSxjej1B13-11774</strain>
    </source>
</reference>
<dbReference type="InterPro" id="IPR043168">
    <property type="entry name" value="DegV_C"/>
</dbReference>